<sequence length="39" mass="4037">MPPATSPTCSPVSLLANSGFDRSVTVALGLAFCSVRVRQ</sequence>
<evidence type="ECO:0000313" key="1">
    <source>
        <dbReference type="EMBL" id="GKV40976.1"/>
    </source>
</evidence>
<keyword evidence="2" id="KW-1185">Reference proteome</keyword>
<gene>
    <name evidence="1" type="ORF">SLEP1_g48559</name>
</gene>
<organism evidence="1 2">
    <name type="scientific">Rubroshorea leprosula</name>
    <dbReference type="NCBI Taxonomy" id="152421"/>
    <lineage>
        <taxon>Eukaryota</taxon>
        <taxon>Viridiplantae</taxon>
        <taxon>Streptophyta</taxon>
        <taxon>Embryophyta</taxon>
        <taxon>Tracheophyta</taxon>
        <taxon>Spermatophyta</taxon>
        <taxon>Magnoliopsida</taxon>
        <taxon>eudicotyledons</taxon>
        <taxon>Gunneridae</taxon>
        <taxon>Pentapetalae</taxon>
        <taxon>rosids</taxon>
        <taxon>malvids</taxon>
        <taxon>Malvales</taxon>
        <taxon>Dipterocarpaceae</taxon>
        <taxon>Rubroshorea</taxon>
    </lineage>
</organism>
<dbReference type="AlphaFoldDB" id="A0AAV5LWB4"/>
<protein>
    <submittedName>
        <fullName evidence="1">Uncharacterized protein</fullName>
    </submittedName>
</protein>
<dbReference type="EMBL" id="BPVZ01000146">
    <property type="protein sequence ID" value="GKV40976.1"/>
    <property type="molecule type" value="Genomic_DNA"/>
</dbReference>
<dbReference type="Proteomes" id="UP001054252">
    <property type="component" value="Unassembled WGS sequence"/>
</dbReference>
<proteinExistence type="predicted"/>
<reference evidence="1 2" key="1">
    <citation type="journal article" date="2021" name="Commun. Biol.">
        <title>The genome of Shorea leprosula (Dipterocarpaceae) highlights the ecological relevance of drought in aseasonal tropical rainforests.</title>
        <authorList>
            <person name="Ng K.K.S."/>
            <person name="Kobayashi M.J."/>
            <person name="Fawcett J.A."/>
            <person name="Hatakeyama M."/>
            <person name="Paape T."/>
            <person name="Ng C.H."/>
            <person name="Ang C.C."/>
            <person name="Tnah L.H."/>
            <person name="Lee C.T."/>
            <person name="Nishiyama T."/>
            <person name="Sese J."/>
            <person name="O'Brien M.J."/>
            <person name="Copetti D."/>
            <person name="Mohd Noor M.I."/>
            <person name="Ong R.C."/>
            <person name="Putra M."/>
            <person name="Sireger I.Z."/>
            <person name="Indrioko S."/>
            <person name="Kosugi Y."/>
            <person name="Izuno A."/>
            <person name="Isagi Y."/>
            <person name="Lee S.L."/>
            <person name="Shimizu K.K."/>
        </authorList>
    </citation>
    <scope>NUCLEOTIDE SEQUENCE [LARGE SCALE GENOMIC DNA]</scope>
    <source>
        <strain evidence="1">214</strain>
    </source>
</reference>
<evidence type="ECO:0000313" key="2">
    <source>
        <dbReference type="Proteomes" id="UP001054252"/>
    </source>
</evidence>
<comment type="caution">
    <text evidence="1">The sequence shown here is derived from an EMBL/GenBank/DDBJ whole genome shotgun (WGS) entry which is preliminary data.</text>
</comment>
<name>A0AAV5LWB4_9ROSI</name>
<accession>A0AAV5LWB4</accession>